<name>A0ABQ6AUF5_9BRAD</name>
<evidence type="ECO:0000313" key="2">
    <source>
        <dbReference type="Proteomes" id="UP001156905"/>
    </source>
</evidence>
<proteinExistence type="predicted"/>
<reference evidence="2" key="1">
    <citation type="journal article" date="2019" name="Int. J. Syst. Evol. Microbiol.">
        <title>The Global Catalogue of Microorganisms (GCM) 10K type strain sequencing project: providing services to taxonomists for standard genome sequencing and annotation.</title>
        <authorList>
            <consortium name="The Broad Institute Genomics Platform"/>
            <consortium name="The Broad Institute Genome Sequencing Center for Infectious Disease"/>
            <person name="Wu L."/>
            <person name="Ma J."/>
        </authorList>
    </citation>
    <scope>NUCLEOTIDE SEQUENCE [LARGE SCALE GENOMIC DNA]</scope>
    <source>
        <strain evidence="2">NBRC 102520</strain>
    </source>
</reference>
<protein>
    <submittedName>
        <fullName evidence="1">Uncharacterized protein</fullName>
    </submittedName>
</protein>
<dbReference type="EMBL" id="BSOW01000005">
    <property type="protein sequence ID" value="GLR85080.1"/>
    <property type="molecule type" value="Genomic_DNA"/>
</dbReference>
<dbReference type="Proteomes" id="UP001156905">
    <property type="component" value="Unassembled WGS sequence"/>
</dbReference>
<gene>
    <name evidence="1" type="ORF">GCM10007857_17900</name>
</gene>
<dbReference type="RefSeq" id="WP_284263842.1">
    <property type="nucleotide sequence ID" value="NZ_BSOW01000005.1"/>
</dbReference>
<sequence>MKLVEPPSCSSPSTVVFIGQNRRGQWVAQEQNGLYGGLFVSRAQAIKYALFENGHHLETIVELPRELELDMSRRPQALADRRAA</sequence>
<accession>A0ABQ6AUF5</accession>
<comment type="caution">
    <text evidence="1">The sequence shown here is derived from an EMBL/GenBank/DDBJ whole genome shotgun (WGS) entry which is preliminary data.</text>
</comment>
<evidence type="ECO:0000313" key="1">
    <source>
        <dbReference type="EMBL" id="GLR85080.1"/>
    </source>
</evidence>
<keyword evidence="2" id="KW-1185">Reference proteome</keyword>
<organism evidence="1 2">
    <name type="scientific">Bradyrhizobium iriomotense</name>
    <dbReference type="NCBI Taxonomy" id="441950"/>
    <lineage>
        <taxon>Bacteria</taxon>
        <taxon>Pseudomonadati</taxon>
        <taxon>Pseudomonadota</taxon>
        <taxon>Alphaproteobacteria</taxon>
        <taxon>Hyphomicrobiales</taxon>
        <taxon>Nitrobacteraceae</taxon>
        <taxon>Bradyrhizobium</taxon>
    </lineage>
</organism>